<evidence type="ECO:0000259" key="6">
    <source>
        <dbReference type="Pfam" id="PF04932"/>
    </source>
</evidence>
<evidence type="ECO:0000256" key="3">
    <source>
        <dbReference type="ARBA" id="ARBA00022989"/>
    </source>
</evidence>
<protein>
    <submittedName>
        <fullName evidence="7">O-Antigen ligase</fullName>
    </submittedName>
</protein>
<evidence type="ECO:0000256" key="5">
    <source>
        <dbReference type="SAM" id="Phobius"/>
    </source>
</evidence>
<reference evidence="8" key="1">
    <citation type="submission" date="2017-04" db="EMBL/GenBank/DDBJ databases">
        <authorList>
            <person name="Criscuolo A."/>
        </authorList>
    </citation>
    <scope>NUCLEOTIDE SEQUENCE [LARGE SCALE GENOMIC DNA]</scope>
</reference>
<feature type="transmembrane region" description="Helical" evidence="5">
    <location>
        <begin position="270"/>
        <end position="295"/>
    </location>
</feature>
<organism evidence="7 8">
    <name type="scientific">Bacillus mobilis</name>
    <dbReference type="NCBI Taxonomy" id="2026190"/>
    <lineage>
        <taxon>Bacteria</taxon>
        <taxon>Bacillati</taxon>
        <taxon>Bacillota</taxon>
        <taxon>Bacilli</taxon>
        <taxon>Bacillales</taxon>
        <taxon>Bacillaceae</taxon>
        <taxon>Bacillus</taxon>
        <taxon>Bacillus cereus group</taxon>
    </lineage>
</organism>
<keyword evidence="2 5" id="KW-0812">Transmembrane</keyword>
<feature type="transmembrane region" description="Helical" evidence="5">
    <location>
        <begin position="227"/>
        <end position="258"/>
    </location>
</feature>
<evidence type="ECO:0000256" key="2">
    <source>
        <dbReference type="ARBA" id="ARBA00022692"/>
    </source>
</evidence>
<dbReference type="Pfam" id="PF04932">
    <property type="entry name" value="Wzy_C"/>
    <property type="match status" value="1"/>
</dbReference>
<comment type="subcellular location">
    <subcellularLocation>
        <location evidence="1">Membrane</location>
        <topology evidence="1">Multi-pass membrane protein</topology>
    </subcellularLocation>
</comment>
<dbReference type="PANTHER" id="PTHR37422">
    <property type="entry name" value="TEICHURONIC ACID BIOSYNTHESIS PROTEIN TUAE"/>
    <property type="match status" value="1"/>
</dbReference>
<keyword evidence="4 5" id="KW-0472">Membrane</keyword>
<evidence type="ECO:0000256" key="1">
    <source>
        <dbReference type="ARBA" id="ARBA00004141"/>
    </source>
</evidence>
<feature type="transmembrane region" description="Helical" evidence="5">
    <location>
        <begin position="23"/>
        <end position="41"/>
    </location>
</feature>
<feature type="transmembrane region" description="Helical" evidence="5">
    <location>
        <begin position="75"/>
        <end position="92"/>
    </location>
</feature>
<feature type="transmembrane region" description="Helical" evidence="5">
    <location>
        <begin position="161"/>
        <end position="181"/>
    </location>
</feature>
<feature type="transmembrane region" description="Helical" evidence="5">
    <location>
        <begin position="193"/>
        <end position="215"/>
    </location>
</feature>
<dbReference type="Proteomes" id="UP000194439">
    <property type="component" value="Unassembled WGS sequence"/>
</dbReference>
<dbReference type="AlphaFoldDB" id="A0A1Y5Z0C3"/>
<accession>A0A1Y5Z0C3</accession>
<dbReference type="InterPro" id="IPR051533">
    <property type="entry name" value="WaaL-like"/>
</dbReference>
<dbReference type="EMBL" id="FWZD01000028">
    <property type="protein sequence ID" value="SMD72692.1"/>
    <property type="molecule type" value="Genomic_DNA"/>
</dbReference>
<evidence type="ECO:0000313" key="8">
    <source>
        <dbReference type="Proteomes" id="UP000194439"/>
    </source>
</evidence>
<feature type="transmembrane region" description="Helical" evidence="5">
    <location>
        <begin position="104"/>
        <end position="123"/>
    </location>
</feature>
<dbReference type="GO" id="GO:0016874">
    <property type="term" value="F:ligase activity"/>
    <property type="evidence" value="ECO:0007669"/>
    <property type="project" value="UniProtKB-KW"/>
</dbReference>
<dbReference type="GO" id="GO:0016020">
    <property type="term" value="C:membrane"/>
    <property type="evidence" value="ECO:0007669"/>
    <property type="project" value="UniProtKB-SubCell"/>
</dbReference>
<keyword evidence="7" id="KW-0436">Ligase</keyword>
<dbReference type="PANTHER" id="PTHR37422:SF13">
    <property type="entry name" value="LIPOPOLYSACCHARIDE BIOSYNTHESIS PROTEIN PA4999-RELATED"/>
    <property type="match status" value="1"/>
</dbReference>
<proteinExistence type="predicted"/>
<name>A0A1Y5Z0C3_9BACI</name>
<gene>
    <name evidence="7" type="ORF">BACERE00185_00637</name>
</gene>
<dbReference type="RefSeq" id="WP_088027507.1">
    <property type="nucleotide sequence ID" value="NZ_FWZD01000028.1"/>
</dbReference>
<keyword evidence="3 5" id="KW-1133">Transmembrane helix</keyword>
<evidence type="ECO:0000313" key="7">
    <source>
        <dbReference type="EMBL" id="SMD72692.1"/>
    </source>
</evidence>
<feature type="transmembrane region" description="Helical" evidence="5">
    <location>
        <begin position="423"/>
        <end position="439"/>
    </location>
</feature>
<feature type="domain" description="O-antigen ligase-related" evidence="6">
    <location>
        <begin position="230"/>
        <end position="376"/>
    </location>
</feature>
<feature type="transmembrane region" description="Helical" evidence="5">
    <location>
        <begin position="129"/>
        <end position="149"/>
    </location>
</feature>
<evidence type="ECO:0000256" key="4">
    <source>
        <dbReference type="ARBA" id="ARBA00023136"/>
    </source>
</evidence>
<dbReference type="InterPro" id="IPR007016">
    <property type="entry name" value="O-antigen_ligase-rel_domated"/>
</dbReference>
<feature type="transmembrane region" description="Helical" evidence="5">
    <location>
        <begin position="368"/>
        <end position="388"/>
    </location>
</feature>
<sequence>MLFTQKKCSGDSIKKQKDIYVKLNRLTWSILILLVGMLPIINTFGNPRAFEAKNIEFVQSGYSSQNAEFLSQIKYGSYVLIISLAIVFGLFAMRKGRRLNKYSLLLIMSILFFKSTLLVAGFLGTKSGFVISDYVIFVLFILVALMVPLPMDELVNKIKKVLLLYIYGSLICSVVYPAFAIQTDYVDGYLLHVRLFGITVHSNILASIACLFLLIELNWYSKKFREIHILSAVVVLVMTQSKTIWVTCILIYMLVFAYRMWIKSDNRLKYLFIALLSVGAAFIVLFIFLLTSFILGKYLTTEQINQIYTLTGRNDVWEFTIKLWKENPLFGYGPFLWSDLDMRTSFYKYYGWLPGSAHNQFFQSLGEAGILGALGLIIYGIVLLFLAIKTSRETRGASMAIVILLLGRGITEVSFRDSLTDNNFTIHFFVFIIFIHLMYKDNKSL</sequence>